<dbReference type="AlphaFoldDB" id="A0A1F6DS37"/>
<evidence type="ECO:0000313" key="2">
    <source>
        <dbReference type="EMBL" id="OGG64254.1"/>
    </source>
</evidence>
<evidence type="ECO:0000313" key="3">
    <source>
        <dbReference type="Proteomes" id="UP000177232"/>
    </source>
</evidence>
<reference evidence="2 3" key="1">
    <citation type="journal article" date="2016" name="Nat. Commun.">
        <title>Thousands of microbial genomes shed light on interconnected biogeochemical processes in an aquifer system.</title>
        <authorList>
            <person name="Anantharaman K."/>
            <person name="Brown C.T."/>
            <person name="Hug L.A."/>
            <person name="Sharon I."/>
            <person name="Castelle C.J."/>
            <person name="Probst A.J."/>
            <person name="Thomas B.C."/>
            <person name="Singh A."/>
            <person name="Wilkins M.J."/>
            <person name="Karaoz U."/>
            <person name="Brodie E.L."/>
            <person name="Williams K.H."/>
            <person name="Hubbard S.S."/>
            <person name="Banfield J.F."/>
        </authorList>
    </citation>
    <scope>NUCLEOTIDE SEQUENCE [LARGE SCALE GENOMIC DNA]</scope>
</reference>
<evidence type="ECO:0000256" key="1">
    <source>
        <dbReference type="SAM" id="Phobius"/>
    </source>
</evidence>
<name>A0A1F6DS37_9BACT</name>
<accession>A0A1F6DS37</accession>
<dbReference type="STRING" id="1798496.A3C94_00340"/>
<protein>
    <submittedName>
        <fullName evidence="2">Uncharacterized protein</fullName>
    </submittedName>
</protein>
<dbReference type="Proteomes" id="UP000177232">
    <property type="component" value="Unassembled WGS sequence"/>
</dbReference>
<keyword evidence="1" id="KW-0472">Membrane</keyword>
<gene>
    <name evidence="2" type="ORF">A3C94_00340</name>
</gene>
<sequence length="193" mass="21775">MNPVSQANVEYFFRLIYECLRGACYGGVKSAELSAFLAHLWLWIIVIGYIVSAVGLFVIVYATIRLFDLRKREEEYYSALIQVPDAESGEHPRWQHIKELAEGATASGWREAIIEADILLDELLARQGYTGAGVGEKLKSADQLNFATLQDAWEAHKVRNQIAHEGSAFELSESIVRRTIGRYEAVFHELKAI</sequence>
<dbReference type="EMBL" id="MFLJ01000029">
    <property type="protein sequence ID" value="OGG64254.1"/>
    <property type="molecule type" value="Genomic_DNA"/>
</dbReference>
<keyword evidence="1" id="KW-1133">Transmembrane helix</keyword>
<feature type="transmembrane region" description="Helical" evidence="1">
    <location>
        <begin position="40"/>
        <end position="64"/>
    </location>
</feature>
<keyword evidence="1" id="KW-0812">Transmembrane</keyword>
<comment type="caution">
    <text evidence="2">The sequence shown here is derived from an EMBL/GenBank/DDBJ whole genome shotgun (WGS) entry which is preliminary data.</text>
</comment>
<organism evidence="2 3">
    <name type="scientific">Candidatus Kaiserbacteria bacterium RIFCSPHIGHO2_02_FULL_55_17</name>
    <dbReference type="NCBI Taxonomy" id="1798496"/>
    <lineage>
        <taxon>Bacteria</taxon>
        <taxon>Candidatus Kaiseribacteriota</taxon>
    </lineage>
</organism>
<proteinExistence type="predicted"/>